<dbReference type="STRING" id="446469.Sked_29990"/>
<dbReference type="EMBL" id="CP001819">
    <property type="protein sequence ID" value="ACZ22900.1"/>
    <property type="molecule type" value="Genomic_DNA"/>
</dbReference>
<dbReference type="Proteomes" id="UP000000322">
    <property type="component" value="Chromosome"/>
</dbReference>
<gene>
    <name evidence="1" type="ordered locus">Sked_29990</name>
</gene>
<proteinExistence type="predicted"/>
<keyword evidence="2" id="KW-1185">Reference proteome</keyword>
<accession>D1BCB3</accession>
<dbReference type="AlphaFoldDB" id="D1BCB3"/>
<protein>
    <recommendedName>
        <fullName evidence="3">DUF4367 domain-containing protein</fullName>
    </recommendedName>
</protein>
<organism evidence="1 2">
    <name type="scientific">Sanguibacter keddieii (strain ATCC 51767 / DSM 10542 / NCFB 3025 / ST-74)</name>
    <dbReference type="NCBI Taxonomy" id="446469"/>
    <lineage>
        <taxon>Bacteria</taxon>
        <taxon>Bacillati</taxon>
        <taxon>Actinomycetota</taxon>
        <taxon>Actinomycetes</taxon>
        <taxon>Micrococcales</taxon>
        <taxon>Sanguibacteraceae</taxon>
        <taxon>Sanguibacter</taxon>
    </lineage>
</organism>
<dbReference type="KEGG" id="ske:Sked_29990"/>
<evidence type="ECO:0000313" key="1">
    <source>
        <dbReference type="EMBL" id="ACZ22900.1"/>
    </source>
</evidence>
<dbReference type="RefSeq" id="WP_012867968.1">
    <property type="nucleotide sequence ID" value="NC_013521.1"/>
</dbReference>
<dbReference type="HOGENOM" id="CLU_696167_0_0_11"/>
<evidence type="ECO:0000313" key="2">
    <source>
        <dbReference type="Proteomes" id="UP000000322"/>
    </source>
</evidence>
<sequence length="396" mass="41688">MKHADPLFLLVEAHDADPERGGASADSPQARALLQRITAGPQDVADPQAEHDTMRRLRATWPTRLAAAGAVAAVAAVAGIGYSQLSAEDAPAPVAVASGVSILVVPSGECSVRDATPQEAAGAAWFLGSEDLPLFRVDAVQTNGCTTSQYSTYSYQGWPGAAYVEIDPATQALTGAITFWPRYTGPVSDGGDDVSEITVGGADALLRYTGHESWQVDWEHGDAQWQITSSGVDESTVREIAEIVETTGTTDALPQSVDGFDRVDLGEEPRGPAVLVDLSYTEDAVTERTGDALFLELRPSIPWEATVSVGTYLGPGADPQGVRVVDLGGTPGLYVDNGGPSAGTLTWNLPSGQTARLWGTGTLERLVESATSLVRADADDPRVVDNLNQREDFVGR</sequence>
<reference evidence="1 2" key="1">
    <citation type="journal article" date="2009" name="Stand. Genomic Sci.">
        <title>Complete genome sequence of Sanguibacter keddieii type strain (ST-74).</title>
        <authorList>
            <person name="Ivanova N."/>
            <person name="Sikorski J."/>
            <person name="Sims D."/>
            <person name="Brettin T."/>
            <person name="Detter J.C."/>
            <person name="Han C."/>
            <person name="Lapidus A."/>
            <person name="Copeland A."/>
            <person name="Glavina Del Rio T."/>
            <person name="Nolan M."/>
            <person name="Chen F."/>
            <person name="Lucas S."/>
            <person name="Tice H."/>
            <person name="Cheng J.F."/>
            <person name="Bruce D."/>
            <person name="Goodwin L."/>
            <person name="Pitluck S."/>
            <person name="Pati A."/>
            <person name="Mavromatis K."/>
            <person name="Chen A."/>
            <person name="Palaniappan K."/>
            <person name="D'haeseleer P."/>
            <person name="Chain P."/>
            <person name="Bristow J."/>
            <person name="Eisen J.A."/>
            <person name="Markowitz V."/>
            <person name="Hugenholtz P."/>
            <person name="Goker M."/>
            <person name="Pukall R."/>
            <person name="Klenk H.P."/>
            <person name="Kyrpides N.C."/>
        </authorList>
    </citation>
    <scope>NUCLEOTIDE SEQUENCE [LARGE SCALE GENOMIC DNA]</scope>
    <source>
        <strain evidence="2">ATCC 51767 / DSM 10542 / NCFB 3025 / ST-74</strain>
    </source>
</reference>
<evidence type="ECO:0008006" key="3">
    <source>
        <dbReference type="Google" id="ProtNLM"/>
    </source>
</evidence>
<name>D1BCB3_SANKS</name>